<dbReference type="GO" id="GO:0043041">
    <property type="term" value="P:amino acid activation for nonribosomal peptide biosynthetic process"/>
    <property type="evidence" value="ECO:0007669"/>
    <property type="project" value="TreeGrafter"/>
</dbReference>
<dbReference type="Gene3D" id="3.30.300.30">
    <property type="match status" value="1"/>
</dbReference>
<dbReference type="GO" id="GO:0009366">
    <property type="term" value="C:enterobactin synthetase complex"/>
    <property type="evidence" value="ECO:0007669"/>
    <property type="project" value="TreeGrafter"/>
</dbReference>
<dbReference type="FunFam" id="1.10.1200.10:FF:000005">
    <property type="entry name" value="Nonribosomal peptide synthetase 1"/>
    <property type="match status" value="1"/>
</dbReference>
<comment type="similarity">
    <text evidence="2">Belongs to the ATP-dependent AMP-binding enzyme family.</text>
</comment>
<dbReference type="Pfam" id="PF00668">
    <property type="entry name" value="Condensation"/>
    <property type="match status" value="1"/>
</dbReference>
<dbReference type="PANTHER" id="PTHR45527:SF1">
    <property type="entry name" value="FATTY ACID SYNTHASE"/>
    <property type="match status" value="1"/>
</dbReference>
<accession>A0A139X6Q4</accession>
<dbReference type="Pfam" id="PF00975">
    <property type="entry name" value="Thioesterase"/>
    <property type="match status" value="1"/>
</dbReference>
<dbReference type="CDD" id="cd05930">
    <property type="entry name" value="A_NRPS"/>
    <property type="match status" value="1"/>
</dbReference>
<dbReference type="Proteomes" id="UP000076925">
    <property type="component" value="Unassembled WGS sequence"/>
</dbReference>
<evidence type="ECO:0000313" key="6">
    <source>
        <dbReference type="EMBL" id="KYC40345.1"/>
    </source>
</evidence>
<dbReference type="InterPro" id="IPR010071">
    <property type="entry name" value="AA_adenyl_dom"/>
</dbReference>
<evidence type="ECO:0000259" key="5">
    <source>
        <dbReference type="PROSITE" id="PS50075"/>
    </source>
</evidence>
<comment type="caution">
    <text evidence="6">The sequence shown here is derived from an EMBL/GenBank/DDBJ whole genome shotgun (WGS) entry which is preliminary data.</text>
</comment>
<dbReference type="SMART" id="SM00823">
    <property type="entry name" value="PKS_PP"/>
    <property type="match status" value="1"/>
</dbReference>
<keyword evidence="4" id="KW-0597">Phosphoprotein</keyword>
<evidence type="ECO:0000256" key="4">
    <source>
        <dbReference type="ARBA" id="ARBA00022553"/>
    </source>
</evidence>
<dbReference type="Gene3D" id="3.30.559.30">
    <property type="entry name" value="Nonribosomal peptide synthetase, condensation domain"/>
    <property type="match status" value="1"/>
</dbReference>
<dbReference type="InterPro" id="IPR001031">
    <property type="entry name" value="Thioesterase"/>
</dbReference>
<dbReference type="Gene3D" id="2.30.38.10">
    <property type="entry name" value="Luciferase, Domain 3"/>
    <property type="match status" value="1"/>
</dbReference>
<dbReference type="Gene3D" id="1.10.1200.10">
    <property type="entry name" value="ACP-like"/>
    <property type="match status" value="1"/>
</dbReference>
<dbReference type="FunFam" id="3.30.300.30:FF:000010">
    <property type="entry name" value="Enterobactin synthetase component F"/>
    <property type="match status" value="1"/>
</dbReference>
<dbReference type="OrthoDB" id="9757538at2"/>
<dbReference type="Gene3D" id="3.30.559.10">
    <property type="entry name" value="Chloramphenicol acetyltransferase-like domain"/>
    <property type="match status" value="1"/>
</dbReference>
<dbReference type="InterPro" id="IPR025110">
    <property type="entry name" value="AMP-bd_C"/>
</dbReference>
<dbReference type="Pfam" id="PF00501">
    <property type="entry name" value="AMP-binding"/>
    <property type="match status" value="1"/>
</dbReference>
<keyword evidence="7" id="KW-1185">Reference proteome</keyword>
<comment type="cofactor">
    <cofactor evidence="1">
        <name>pantetheine 4'-phosphate</name>
        <dbReference type="ChEBI" id="CHEBI:47942"/>
    </cofactor>
</comment>
<dbReference type="InterPro" id="IPR045851">
    <property type="entry name" value="AMP-bd_C_sf"/>
</dbReference>
<name>A0A139X6Q4_9CYAN</name>
<dbReference type="Pfam" id="PF13193">
    <property type="entry name" value="AMP-binding_C"/>
    <property type="match status" value="1"/>
</dbReference>
<evidence type="ECO:0000256" key="1">
    <source>
        <dbReference type="ARBA" id="ARBA00001957"/>
    </source>
</evidence>
<dbReference type="FunFam" id="3.30.559.10:FF:000012">
    <property type="entry name" value="Non-ribosomal peptide synthetase"/>
    <property type="match status" value="1"/>
</dbReference>
<dbReference type="PANTHER" id="PTHR45527">
    <property type="entry name" value="NONRIBOSOMAL PEPTIDE SYNTHETASE"/>
    <property type="match status" value="1"/>
</dbReference>
<dbReference type="SUPFAM" id="SSF56801">
    <property type="entry name" value="Acetyl-CoA synthetase-like"/>
    <property type="match status" value="1"/>
</dbReference>
<proteinExistence type="inferred from homology"/>
<keyword evidence="3" id="KW-0596">Phosphopantetheine</keyword>
<dbReference type="EMBL" id="ANNX02000030">
    <property type="protein sequence ID" value="KYC40345.1"/>
    <property type="molecule type" value="Genomic_DNA"/>
</dbReference>
<dbReference type="GO" id="GO:0009239">
    <property type="term" value="P:enterobactin biosynthetic process"/>
    <property type="evidence" value="ECO:0007669"/>
    <property type="project" value="TreeGrafter"/>
</dbReference>
<dbReference type="InterPro" id="IPR001242">
    <property type="entry name" value="Condensation_dom"/>
</dbReference>
<dbReference type="GO" id="GO:0005829">
    <property type="term" value="C:cytosol"/>
    <property type="evidence" value="ECO:0007669"/>
    <property type="project" value="TreeGrafter"/>
</dbReference>
<dbReference type="RefSeq" id="WP_017745673.1">
    <property type="nucleotide sequence ID" value="NZ_KQ976354.1"/>
</dbReference>
<evidence type="ECO:0000313" key="7">
    <source>
        <dbReference type="Proteomes" id="UP000076925"/>
    </source>
</evidence>
<dbReference type="GO" id="GO:0008610">
    <property type="term" value="P:lipid biosynthetic process"/>
    <property type="evidence" value="ECO:0007669"/>
    <property type="project" value="UniProtKB-ARBA"/>
</dbReference>
<dbReference type="SUPFAM" id="SSF53474">
    <property type="entry name" value="alpha/beta-Hydrolases"/>
    <property type="match status" value="1"/>
</dbReference>
<dbReference type="Pfam" id="PF00550">
    <property type="entry name" value="PP-binding"/>
    <property type="match status" value="1"/>
</dbReference>
<protein>
    <recommendedName>
        <fullName evidence="5">Carrier domain-containing protein</fullName>
    </recommendedName>
</protein>
<dbReference type="InterPro" id="IPR023213">
    <property type="entry name" value="CAT-like_dom_sf"/>
</dbReference>
<evidence type="ECO:0000256" key="2">
    <source>
        <dbReference type="ARBA" id="ARBA00006432"/>
    </source>
</evidence>
<dbReference type="Gene3D" id="3.40.50.1820">
    <property type="entry name" value="alpha/beta hydrolase"/>
    <property type="match status" value="1"/>
</dbReference>
<dbReference type="STRING" id="128403.WA1_27850"/>
<dbReference type="Gene3D" id="3.40.50.980">
    <property type="match status" value="2"/>
</dbReference>
<reference evidence="6 7" key="1">
    <citation type="journal article" date="2013" name="Genome Biol. Evol.">
        <title>Genomes of Stigonematalean cyanobacteria (subsection V) and the evolution of oxygenic photosynthesis from prokaryotes to plastids.</title>
        <authorList>
            <person name="Dagan T."/>
            <person name="Roettger M."/>
            <person name="Stucken K."/>
            <person name="Landan G."/>
            <person name="Koch R."/>
            <person name="Major P."/>
            <person name="Gould S.B."/>
            <person name="Goremykin V.V."/>
            <person name="Rippka R."/>
            <person name="Tandeau de Marsac N."/>
            <person name="Gugger M."/>
            <person name="Lockhart P.J."/>
            <person name="Allen J.F."/>
            <person name="Brune I."/>
            <person name="Maus I."/>
            <person name="Puhler A."/>
            <person name="Martin W.F."/>
        </authorList>
    </citation>
    <scope>NUCLEOTIDE SEQUENCE [LARGE SCALE GENOMIC DNA]</scope>
    <source>
        <strain evidence="6 7">PCC 7110</strain>
    </source>
</reference>
<dbReference type="InterPro" id="IPR000873">
    <property type="entry name" value="AMP-dep_synth/lig_dom"/>
</dbReference>
<organism evidence="6 7">
    <name type="scientific">Scytonema hofmannii PCC 7110</name>
    <dbReference type="NCBI Taxonomy" id="128403"/>
    <lineage>
        <taxon>Bacteria</taxon>
        <taxon>Bacillati</taxon>
        <taxon>Cyanobacteriota</taxon>
        <taxon>Cyanophyceae</taxon>
        <taxon>Nostocales</taxon>
        <taxon>Scytonemataceae</taxon>
        <taxon>Scytonema</taxon>
    </lineage>
</organism>
<dbReference type="SUPFAM" id="SSF52777">
    <property type="entry name" value="CoA-dependent acyltransferases"/>
    <property type="match status" value="2"/>
</dbReference>
<dbReference type="InterPro" id="IPR009081">
    <property type="entry name" value="PP-bd_ACP"/>
</dbReference>
<dbReference type="NCBIfam" id="TIGR01733">
    <property type="entry name" value="AA-adenyl-dom"/>
    <property type="match status" value="1"/>
</dbReference>
<dbReference type="GO" id="GO:0031177">
    <property type="term" value="F:phosphopantetheine binding"/>
    <property type="evidence" value="ECO:0007669"/>
    <property type="project" value="InterPro"/>
</dbReference>
<dbReference type="CDD" id="cd19531">
    <property type="entry name" value="LCL_NRPS-like"/>
    <property type="match status" value="1"/>
</dbReference>
<dbReference type="InterPro" id="IPR020845">
    <property type="entry name" value="AMP-binding_CS"/>
</dbReference>
<feature type="domain" description="Carrier" evidence="5">
    <location>
        <begin position="1035"/>
        <end position="1110"/>
    </location>
</feature>
<sequence>MNDINTKIATLSPAKRALLELKLKNKSASLTIEQTIPKRTNELSASAPLSFAQQRLWLLEQLEPDNSNYLIQNVQRLTGDLSVDVLRQSLDAIVAHHEALRTNFISSDDGTPIQVIGLPRSVELKVIDLTQEPKSDQQEQVQSILRREAKRPFDLTSDLMLRGCLLRINQREHILLLVMHHIASDGWSMGILCQQLAKVYEAFINNKPNPLPKLPIQYADFAVWQRKYLFGEVLENKLNYWKTQLEGANHILELPTDYPRPPVQTSRGATQSLMLPQTLAASLTALSRREGATLFMTLLAAFGTLLYRYTGQEDILIGSPVAGRNRSEIEGLIGFFINTVILRTNCSSQPSFRSLLDRVRQAALGAYTHQDMPFEKLVEELQPERDTSRNPLFQVWFNMLNLGDIQLKMPGLDVEPVSMPEVPSKFDLTLYVTEQQQGIKLELVYNADLFVPERMEEMLDQFHHLLVQIAETPQQNISSLSLVTPNAALLLPNPQQKLDLHSETVVHTKFSQQAQRVPQNLAVVDARVAWTYAKLEELTNQLAHYLLANNIQSQDVVAIYGQRSALLVVAILGVLKAGGAFVILDPAYPTSRLIDCLEPVQPRAWLQIASDSQVPTVLREFVDSFCNYCLEISDDSILGALQNYPQNDPQVTVELDDLAYVAFTSGSTGKPKGIKGSHRPLSHFVQWHQKTFGLCESDKFSMLSGLSHDPLLRDIFTPLSLGATLCIPQQQDIETLNQLADWMRVMRISVAHLTPAMAQLLTANTESQITDLRYVFFAGDVLTQQDVTNICRFAPKVTCVNFYGATETPQAMGYFVIPEDCGVSNLVISPHSLIPKTIPLGRGIEDVQLLVLTHTLQLAGIGEVGEIYVRTPYLSSGYIGSDDLTQERFIVNPFTNIATDRLYKTGDLGRYLPNGSIEFCDRIDNQVKIRGFRIELGEIEAVLSQYPSVREVVVLLREDIPGDKQLVAYVIPKEKQIPTVNELRQFLTEKLPRYMIPACFVMLETLPLTPNSKLNRAALPVPDLSRQEPEETFVGPRDELEQQLLQIWEQVLGIQSISVRDNFFEIGGHSLLAVKLFWQIEKTFGKNLPLATLFQSGTVEALANIIRQQEKLAVNSEAKNSQSFMDVEGIANGKNQKESLPSWSSLVPIKPNGSKPPFFCVHAIEGNVLSYYELAQHLDPEQPFYALQAQGLDGHQPPITRMEDMASHYLKEIKTIQPRGPYFLGGHCFGGAVAYEMAQQLQAEGEKVALLAMLETSGPKTLTRLSFWQRVPLHLTNLLQKGPSYILQKSNSWLPWLLNLVKYKLLKMSSKVYETIENEEILPYNIRHLRVREANNEAGAKYVMQPYSDLLTMFGVEEELRVAGVGEGYKLLPNFGWDEYAIGGLEIHRVSGDHLSMFTEPHVKVLAEKLQACLTKAATEATADKRSPVPALQKR</sequence>
<dbReference type="GO" id="GO:0047527">
    <property type="term" value="F:2,3-dihydroxybenzoate-serine ligase activity"/>
    <property type="evidence" value="ECO:0007669"/>
    <property type="project" value="TreeGrafter"/>
</dbReference>
<dbReference type="InterPro" id="IPR036736">
    <property type="entry name" value="ACP-like_sf"/>
</dbReference>
<dbReference type="PROSITE" id="PS50075">
    <property type="entry name" value="CARRIER"/>
    <property type="match status" value="1"/>
</dbReference>
<dbReference type="PROSITE" id="PS00455">
    <property type="entry name" value="AMP_BINDING"/>
    <property type="match status" value="1"/>
</dbReference>
<evidence type="ECO:0000256" key="3">
    <source>
        <dbReference type="ARBA" id="ARBA00022450"/>
    </source>
</evidence>
<dbReference type="SUPFAM" id="SSF47336">
    <property type="entry name" value="ACP-like"/>
    <property type="match status" value="1"/>
</dbReference>
<dbReference type="InterPro" id="IPR020806">
    <property type="entry name" value="PKS_PP-bd"/>
</dbReference>
<gene>
    <name evidence="6" type="ORF">WA1_27850</name>
</gene>
<dbReference type="InterPro" id="IPR029058">
    <property type="entry name" value="AB_hydrolase_fold"/>
</dbReference>